<name>A0A0L0MI26_9BURK</name>
<sequence length="149" mass="15659">MFKSILISTAAAWLFLAAAMPALARNTVDNYPIAGALKSGEGADKIDPQISLYFAGQDHPEVVSSLGNVATNKKTSALGVNDEFACQRAFLSALIQLQARAKLDGADAVIDIVSNYKNNERASATEFTCGAGALMAGVALKARLVKLQK</sequence>
<evidence type="ECO:0000313" key="3">
    <source>
        <dbReference type="Proteomes" id="UP000036959"/>
    </source>
</evidence>
<evidence type="ECO:0000256" key="1">
    <source>
        <dbReference type="SAM" id="SignalP"/>
    </source>
</evidence>
<proteinExistence type="predicted"/>
<organism evidence="2 3">
    <name type="scientific">Candidatus Burkholderia verschuerenii</name>
    <dbReference type="NCBI Taxonomy" id="242163"/>
    <lineage>
        <taxon>Bacteria</taxon>
        <taxon>Pseudomonadati</taxon>
        <taxon>Pseudomonadota</taxon>
        <taxon>Betaproteobacteria</taxon>
        <taxon>Burkholderiales</taxon>
        <taxon>Burkholderiaceae</taxon>
        <taxon>Burkholderia</taxon>
    </lineage>
</organism>
<keyword evidence="3" id="KW-1185">Reference proteome</keyword>
<dbReference type="EMBL" id="LFJJ01000008">
    <property type="protein sequence ID" value="KND61950.1"/>
    <property type="molecule type" value="Genomic_DNA"/>
</dbReference>
<dbReference type="RefSeq" id="WP_050452087.1">
    <property type="nucleotide sequence ID" value="NZ_LFJJ01000008.1"/>
</dbReference>
<keyword evidence="1" id="KW-0732">Signal</keyword>
<gene>
    <name evidence="2" type="ORF">BVER_01429</name>
</gene>
<dbReference type="AlphaFoldDB" id="A0A0L0MI26"/>
<feature type="chain" id="PRO_5005544294" evidence="1">
    <location>
        <begin position="25"/>
        <end position="149"/>
    </location>
</feature>
<dbReference type="Proteomes" id="UP000036959">
    <property type="component" value="Unassembled WGS sequence"/>
</dbReference>
<evidence type="ECO:0000313" key="2">
    <source>
        <dbReference type="EMBL" id="KND61950.1"/>
    </source>
</evidence>
<protein>
    <submittedName>
        <fullName evidence="2">Excinuclease ATPase subunit</fullName>
    </submittedName>
</protein>
<feature type="signal peptide" evidence="1">
    <location>
        <begin position="1"/>
        <end position="24"/>
    </location>
</feature>
<comment type="caution">
    <text evidence="2">The sequence shown here is derived from an EMBL/GenBank/DDBJ whole genome shotgun (WGS) entry which is preliminary data.</text>
</comment>
<dbReference type="PATRIC" id="fig|242163.4.peg.6455"/>
<reference evidence="3" key="1">
    <citation type="submission" date="2015-06" db="EMBL/GenBank/DDBJ databases">
        <title>Comparative genomics of Burkholderia leaf nodule symbionts.</title>
        <authorList>
            <person name="Carlier A."/>
            <person name="Eberl L."/>
            <person name="Pinto-Carbo M."/>
        </authorList>
    </citation>
    <scope>NUCLEOTIDE SEQUENCE [LARGE SCALE GENOMIC DNA]</scope>
    <source>
        <strain evidence="3">UZHbot4</strain>
    </source>
</reference>
<accession>A0A0L0MI26</accession>